<dbReference type="InterPro" id="IPR016181">
    <property type="entry name" value="Acyl_CoA_acyltransferase"/>
</dbReference>
<dbReference type="OrthoDB" id="3216107at2"/>
<dbReference type="CDD" id="cd04301">
    <property type="entry name" value="NAT_SF"/>
    <property type="match status" value="1"/>
</dbReference>
<dbReference type="InterPro" id="IPR050832">
    <property type="entry name" value="Bact_Acetyltransf"/>
</dbReference>
<proteinExistence type="predicted"/>
<evidence type="ECO:0000313" key="5">
    <source>
        <dbReference type="Proteomes" id="UP000264141"/>
    </source>
</evidence>
<sequence>MHIEIVESVNDEVVAAFARLMPQLNPSHSPPEQSALEAIVRSEASTLLLARNEAGEVVGTLTLVVFRTPAGVHAWIEDVVVDEKERSRGIGEALTRRAIELAAGQGAGEVNLTSRPEREAANRLYRRLGFQLRHTNLYRLSLRQADESAG</sequence>
<protein>
    <submittedName>
        <fullName evidence="4">N-acetyltransferase</fullName>
    </submittedName>
</protein>
<dbReference type="PROSITE" id="PS51186">
    <property type="entry name" value="GNAT"/>
    <property type="match status" value="1"/>
</dbReference>
<reference evidence="4 5" key="1">
    <citation type="journal article" date="2018" name="Nat. Biotechnol.">
        <title>A standardized bacterial taxonomy based on genome phylogeny substantially revises the tree of life.</title>
        <authorList>
            <person name="Parks D.H."/>
            <person name="Chuvochina M."/>
            <person name="Waite D.W."/>
            <person name="Rinke C."/>
            <person name="Skarshewski A."/>
            <person name="Chaumeil P.A."/>
            <person name="Hugenholtz P."/>
        </authorList>
    </citation>
    <scope>NUCLEOTIDE SEQUENCE [LARGE SCALE GENOMIC DNA]</scope>
    <source>
        <strain evidence="4">UBA8781</strain>
    </source>
</reference>
<evidence type="ECO:0000256" key="2">
    <source>
        <dbReference type="ARBA" id="ARBA00023315"/>
    </source>
</evidence>
<gene>
    <name evidence="4" type="ORF">DEQ80_03985</name>
</gene>
<dbReference type="AlphaFoldDB" id="A0A3D1JEK3"/>
<feature type="domain" description="N-acetyltransferase" evidence="3">
    <location>
        <begin position="4"/>
        <end position="147"/>
    </location>
</feature>
<evidence type="ECO:0000313" key="4">
    <source>
        <dbReference type="EMBL" id="HCE16999.1"/>
    </source>
</evidence>
<dbReference type="Gene3D" id="3.40.630.30">
    <property type="match status" value="1"/>
</dbReference>
<accession>A0A3D1JEK3</accession>
<evidence type="ECO:0000256" key="1">
    <source>
        <dbReference type="ARBA" id="ARBA00022679"/>
    </source>
</evidence>
<dbReference type="PANTHER" id="PTHR43877">
    <property type="entry name" value="AMINOALKYLPHOSPHONATE N-ACETYLTRANSFERASE-RELATED-RELATED"/>
    <property type="match status" value="1"/>
</dbReference>
<dbReference type="EMBL" id="DPBP01000019">
    <property type="protein sequence ID" value="HCE16999.1"/>
    <property type="molecule type" value="Genomic_DNA"/>
</dbReference>
<dbReference type="STRING" id="229919.GCA_001050195_00370"/>
<name>A0A3D1JEK3_9CHLR</name>
<dbReference type="PANTHER" id="PTHR43877:SF2">
    <property type="entry name" value="AMINOALKYLPHOSPHONATE N-ACETYLTRANSFERASE-RELATED"/>
    <property type="match status" value="1"/>
</dbReference>
<dbReference type="SUPFAM" id="SSF55729">
    <property type="entry name" value="Acyl-CoA N-acyltransferases (Nat)"/>
    <property type="match status" value="1"/>
</dbReference>
<keyword evidence="1 4" id="KW-0808">Transferase</keyword>
<evidence type="ECO:0000259" key="3">
    <source>
        <dbReference type="PROSITE" id="PS51186"/>
    </source>
</evidence>
<dbReference type="Proteomes" id="UP000264141">
    <property type="component" value="Unassembled WGS sequence"/>
</dbReference>
<comment type="caution">
    <text evidence="4">The sequence shown here is derived from an EMBL/GenBank/DDBJ whole genome shotgun (WGS) entry which is preliminary data.</text>
</comment>
<dbReference type="InterPro" id="IPR000182">
    <property type="entry name" value="GNAT_dom"/>
</dbReference>
<organism evidence="4 5">
    <name type="scientific">Anaerolinea thermolimosa</name>
    <dbReference type="NCBI Taxonomy" id="229919"/>
    <lineage>
        <taxon>Bacteria</taxon>
        <taxon>Bacillati</taxon>
        <taxon>Chloroflexota</taxon>
        <taxon>Anaerolineae</taxon>
        <taxon>Anaerolineales</taxon>
        <taxon>Anaerolineaceae</taxon>
        <taxon>Anaerolinea</taxon>
    </lineage>
</organism>
<dbReference type="RefSeq" id="WP_062189183.1">
    <property type="nucleotide sequence ID" value="NZ_DF967965.1"/>
</dbReference>
<dbReference type="Pfam" id="PF00583">
    <property type="entry name" value="Acetyltransf_1"/>
    <property type="match status" value="1"/>
</dbReference>
<dbReference type="GO" id="GO:0016747">
    <property type="term" value="F:acyltransferase activity, transferring groups other than amino-acyl groups"/>
    <property type="evidence" value="ECO:0007669"/>
    <property type="project" value="InterPro"/>
</dbReference>
<keyword evidence="2" id="KW-0012">Acyltransferase</keyword>